<evidence type="ECO:0000313" key="7">
    <source>
        <dbReference type="EMBL" id="AKP52813.1"/>
    </source>
</evidence>
<organism evidence="7 8">
    <name type="scientific">Cyclobacterium amurskyense</name>
    <dbReference type="NCBI Taxonomy" id="320787"/>
    <lineage>
        <taxon>Bacteria</taxon>
        <taxon>Pseudomonadati</taxon>
        <taxon>Bacteroidota</taxon>
        <taxon>Cytophagia</taxon>
        <taxon>Cytophagales</taxon>
        <taxon>Cyclobacteriaceae</taxon>
        <taxon>Cyclobacterium</taxon>
    </lineage>
</organism>
<evidence type="ECO:0000256" key="4">
    <source>
        <dbReference type="ARBA" id="ARBA00022837"/>
    </source>
</evidence>
<protein>
    <submittedName>
        <fullName evidence="7">Sulfatase</fullName>
    </submittedName>
</protein>
<evidence type="ECO:0000256" key="5">
    <source>
        <dbReference type="SAM" id="MobiDB-lite"/>
    </source>
</evidence>
<evidence type="ECO:0000256" key="2">
    <source>
        <dbReference type="ARBA" id="ARBA00022723"/>
    </source>
</evidence>
<dbReference type="PANTHER" id="PTHR42693:SF53">
    <property type="entry name" value="ENDO-4-O-SULFATASE"/>
    <property type="match status" value="1"/>
</dbReference>
<dbReference type="KEGG" id="camu:CA2015_3424"/>
<keyword evidence="2" id="KW-0479">Metal-binding</keyword>
<dbReference type="SUPFAM" id="SSF53649">
    <property type="entry name" value="Alkaline phosphatase-like"/>
    <property type="match status" value="1"/>
</dbReference>
<name>A0A0H4PIQ6_9BACT</name>
<dbReference type="PROSITE" id="PS00523">
    <property type="entry name" value="SULFATASE_1"/>
    <property type="match status" value="1"/>
</dbReference>
<evidence type="ECO:0000256" key="1">
    <source>
        <dbReference type="ARBA" id="ARBA00008779"/>
    </source>
</evidence>
<keyword evidence="8" id="KW-1185">Reference proteome</keyword>
<dbReference type="EMBL" id="CP012040">
    <property type="protein sequence ID" value="AKP52813.1"/>
    <property type="molecule type" value="Genomic_DNA"/>
</dbReference>
<feature type="region of interest" description="Disordered" evidence="5">
    <location>
        <begin position="243"/>
        <end position="262"/>
    </location>
</feature>
<dbReference type="AlphaFoldDB" id="A0A0H4PIQ6"/>
<dbReference type="Gene3D" id="3.40.720.10">
    <property type="entry name" value="Alkaline Phosphatase, subunit A"/>
    <property type="match status" value="1"/>
</dbReference>
<keyword evidence="3" id="KW-0378">Hydrolase</keyword>
<keyword evidence="4" id="KW-0106">Calcium</keyword>
<dbReference type="Gene3D" id="3.30.1120.10">
    <property type="match status" value="1"/>
</dbReference>
<reference evidence="7 8" key="1">
    <citation type="submission" date="2015-07" db="EMBL/GenBank/DDBJ databases">
        <authorList>
            <person name="Kim K.M."/>
        </authorList>
    </citation>
    <scope>NUCLEOTIDE SEQUENCE [LARGE SCALE GENOMIC DNA]</scope>
    <source>
        <strain evidence="7 8">KCTC 12363</strain>
    </source>
</reference>
<dbReference type="GO" id="GO:0004065">
    <property type="term" value="F:arylsulfatase activity"/>
    <property type="evidence" value="ECO:0007669"/>
    <property type="project" value="TreeGrafter"/>
</dbReference>
<dbReference type="PANTHER" id="PTHR42693">
    <property type="entry name" value="ARYLSULFATASE FAMILY MEMBER"/>
    <property type="match status" value="1"/>
</dbReference>
<dbReference type="GO" id="GO:0046872">
    <property type="term" value="F:metal ion binding"/>
    <property type="evidence" value="ECO:0007669"/>
    <property type="project" value="UniProtKB-KW"/>
</dbReference>
<dbReference type="Proteomes" id="UP000036520">
    <property type="component" value="Chromosome"/>
</dbReference>
<dbReference type="InterPro" id="IPR024607">
    <property type="entry name" value="Sulfatase_CS"/>
</dbReference>
<comment type="similarity">
    <text evidence="1">Belongs to the sulfatase family.</text>
</comment>
<dbReference type="Pfam" id="PF00884">
    <property type="entry name" value="Sulfatase"/>
    <property type="match status" value="1"/>
</dbReference>
<dbReference type="PATRIC" id="fig|320787.5.peg.3746"/>
<dbReference type="InterPro" id="IPR000917">
    <property type="entry name" value="Sulfatase_N"/>
</dbReference>
<proteinExistence type="inferred from homology"/>
<sequence>MKKIQIYILIFVLNLHIPFLSIHAQNSTPPNIIIILADDIGYGDLGGYYGGKANTPHLNLLAQKGMLFTDFHSNGAMCSPTRAALLTGRYQQRVGIEDPLPGYWQKPGVGSVNGINSNSHAKPKTIADHLKSAGYATAFFGKWHLGNHPNANPINFGFDEFRGLTSGCGDYFSKIDRYGYQDWWHNDQLTFQKGYTTDVITSNGIDFIKKNKKQPFFLYLAHLGVHFPWQSPADSNLQTRIKGEDFTSNKPGSHSKLGPHQPKDVPEILKEMIQSLDRNVGLLVEFLEAEGLDKNTLVFFTSDNGQYLDYDGSTWPKVGSNGKLRGEKGDLYEGGHRVPAIAYWPGKIPENVISNETLMSMDILPTLLEIIGSPMPNQNGNHALDGSSFLNVITQKKEMPERTVFWKTPEAKAARMGDWKFIQDEINPEGALYNLKSDLSESKNLKLENSEVYQSLSQAMRKWEKEIVVSNLTATSEQ</sequence>
<feature type="domain" description="Sulfatase N-terminal" evidence="6">
    <location>
        <begin position="30"/>
        <end position="372"/>
    </location>
</feature>
<dbReference type="InterPro" id="IPR017850">
    <property type="entry name" value="Alkaline_phosphatase_core_sf"/>
</dbReference>
<accession>A0A0H4PIQ6</accession>
<dbReference type="STRING" id="320787.CA2015_3424"/>
<dbReference type="RefSeq" id="WP_048642991.1">
    <property type="nucleotide sequence ID" value="NZ_CP012040.1"/>
</dbReference>
<evidence type="ECO:0000256" key="3">
    <source>
        <dbReference type="ARBA" id="ARBA00022801"/>
    </source>
</evidence>
<dbReference type="InterPro" id="IPR050738">
    <property type="entry name" value="Sulfatase"/>
</dbReference>
<evidence type="ECO:0000313" key="8">
    <source>
        <dbReference type="Proteomes" id="UP000036520"/>
    </source>
</evidence>
<gene>
    <name evidence="7" type="ORF">CA2015_3424</name>
</gene>
<dbReference type="OrthoDB" id="9765065at2"/>
<evidence type="ECO:0000259" key="6">
    <source>
        <dbReference type="Pfam" id="PF00884"/>
    </source>
</evidence>